<evidence type="ECO:0000313" key="4">
    <source>
        <dbReference type="Proteomes" id="UP000007939"/>
    </source>
</evidence>
<dbReference type="SUPFAM" id="SSF117892">
    <property type="entry name" value="Band 7/SPFH domain"/>
    <property type="match status" value="1"/>
</dbReference>
<dbReference type="EMBL" id="CP002659">
    <property type="protein sequence ID" value="AEC02098.1"/>
    <property type="molecule type" value="Genomic_DNA"/>
</dbReference>
<reference evidence="4" key="1">
    <citation type="submission" date="2011-04" db="EMBL/GenBank/DDBJ databases">
        <title>The complete genome of Spirochaeta coccoides DSM 17374.</title>
        <authorList>
            <person name="Lucas S."/>
            <person name="Copeland A."/>
            <person name="Lapidus A."/>
            <person name="Bruce D."/>
            <person name="Goodwin L."/>
            <person name="Pitluck S."/>
            <person name="Peters L."/>
            <person name="Kyrpides N."/>
            <person name="Mavromatis K."/>
            <person name="Pagani I."/>
            <person name="Ivanova N."/>
            <person name="Ovchinnikova G."/>
            <person name="Lu M."/>
            <person name="Detter J.C."/>
            <person name="Tapia R."/>
            <person name="Han C."/>
            <person name="Land M."/>
            <person name="Hauser L."/>
            <person name="Markowitz V."/>
            <person name="Cheng J.-F."/>
            <person name="Hugenholtz P."/>
            <person name="Woyke T."/>
            <person name="Wu D."/>
            <person name="Spring S."/>
            <person name="Schroeder M."/>
            <person name="Brambilla E."/>
            <person name="Klenk H.-P."/>
            <person name="Eisen J.A."/>
        </authorList>
    </citation>
    <scope>NUCLEOTIDE SEQUENCE [LARGE SCALE GENOMIC DNA]</scope>
    <source>
        <strain evidence="4">ATCC BAA-1237 / DSM 17374 / SPN1</strain>
    </source>
</reference>
<evidence type="ECO:0000259" key="2">
    <source>
        <dbReference type="Pfam" id="PF13421"/>
    </source>
</evidence>
<dbReference type="OrthoDB" id="9788304at2"/>
<evidence type="ECO:0000313" key="3">
    <source>
        <dbReference type="EMBL" id="AEC02098.1"/>
    </source>
</evidence>
<sequence>MKLEIVKFDGLANGNWVIYRYPVTEDVLIGSQLVVGEGQGAIVVKNGKIYDCFRAGSYSLNSDNLPLLRKLVSSIFEKRRVFGFSRTSPFPAEIYFVNITKKLDVAWGTSDPIKVIDPKYKTQLRVRAFGQMGLKIEDFQTFFREVIGELPQDSWVRMDRVIGFYKGLIELKLKTSIANTIIKRQVSALEISTEMETISTDVRLGITQEMEKYGLNVTSFFIKSINFPDEDFAEINEMLKIGAYGQQYAMKRSYDVYETAAGNESGVAGIFASSGVGFAAGMGMGQAMGKNEVLPSPASVEGKKSECPFCKAINLPDAKFCSDCGKSLRSQKCEKCGENVAIGAKFCSYCGNELRGEA</sequence>
<name>F4GHY5_PARC1</name>
<dbReference type="InterPro" id="IPR033880">
    <property type="entry name" value="SPFH_YdjI"/>
</dbReference>
<dbReference type="CDD" id="cd03408">
    <property type="entry name" value="SPFH_like_u1"/>
    <property type="match status" value="1"/>
</dbReference>
<feature type="domain" description="SPFH" evidence="2">
    <location>
        <begin position="18"/>
        <end position="236"/>
    </location>
</feature>
<dbReference type="PANTHER" id="PTHR37826">
    <property type="entry name" value="FLOTILLIN BAND_7_5 DOMAIN PROTEIN"/>
    <property type="match status" value="1"/>
</dbReference>
<dbReference type="Pfam" id="PF12773">
    <property type="entry name" value="DZR"/>
    <property type="match status" value="1"/>
</dbReference>
<dbReference type="eggNOG" id="COG4260">
    <property type="taxonomic scope" value="Bacteria"/>
</dbReference>
<reference evidence="3 4" key="2">
    <citation type="journal article" date="2012" name="Stand. Genomic Sci.">
        <title>Complete genome sequence of the termite hindgut bacterium Spirochaeta coccoides type strain (SPN1(T)), reclassification in the genus Sphaerochaeta as Sphaerochaeta coccoides comb. nov. and emendations of the family Spirochaetaceae and the genus Sphaerochaeta.</title>
        <authorList>
            <person name="Abt B."/>
            <person name="Han C."/>
            <person name="Scheuner C."/>
            <person name="Lu M."/>
            <person name="Lapidus A."/>
            <person name="Nolan M."/>
            <person name="Lucas S."/>
            <person name="Hammon N."/>
            <person name="Deshpande S."/>
            <person name="Cheng J.F."/>
            <person name="Tapia R."/>
            <person name="Goodwin L.A."/>
            <person name="Pitluck S."/>
            <person name="Liolios K."/>
            <person name="Pagani I."/>
            <person name="Ivanova N."/>
            <person name="Mavromatis K."/>
            <person name="Mikhailova N."/>
            <person name="Huntemann M."/>
            <person name="Pati A."/>
            <person name="Chen A."/>
            <person name="Palaniappan K."/>
            <person name="Land M."/>
            <person name="Hauser L."/>
            <person name="Brambilla E.M."/>
            <person name="Rohde M."/>
            <person name="Spring S."/>
            <person name="Gronow S."/>
            <person name="Goker M."/>
            <person name="Woyke T."/>
            <person name="Bristow J."/>
            <person name="Eisen J.A."/>
            <person name="Markowitz V."/>
            <person name="Hugenholtz P."/>
            <person name="Kyrpides N.C."/>
            <person name="Klenk H.P."/>
            <person name="Detter J.C."/>
        </authorList>
    </citation>
    <scope>NUCLEOTIDE SEQUENCE [LARGE SCALE GENOMIC DNA]</scope>
    <source>
        <strain evidence="4">ATCC BAA-1237 / DSM 17374 / SPN1</strain>
    </source>
</reference>
<dbReference type="AlphaFoldDB" id="F4GHY5"/>
<accession>F4GHY5</accession>
<keyword evidence="4" id="KW-1185">Reference proteome</keyword>
<dbReference type="Pfam" id="PF13421">
    <property type="entry name" value="Band_7_1"/>
    <property type="match status" value="1"/>
</dbReference>
<feature type="domain" description="DZANK-type" evidence="1">
    <location>
        <begin position="307"/>
        <end position="351"/>
    </location>
</feature>
<dbReference type="Proteomes" id="UP000007939">
    <property type="component" value="Chromosome"/>
</dbReference>
<dbReference type="HOGENOM" id="CLU_037108_1_0_12"/>
<dbReference type="PANTHER" id="PTHR37826:SF2">
    <property type="entry name" value="ZINC-RIBBON DOMAIN-CONTAINING PROTEIN"/>
    <property type="match status" value="1"/>
</dbReference>
<dbReference type="RefSeq" id="WP_013739494.1">
    <property type="nucleotide sequence ID" value="NC_015436.1"/>
</dbReference>
<proteinExistence type="predicted"/>
<dbReference type="STRING" id="760011.Spico_0874"/>
<protein>
    <submittedName>
        <fullName evidence="3">Antifreeze protein type I</fullName>
    </submittedName>
</protein>
<gene>
    <name evidence="3" type="ordered locus">Spico_0874</name>
</gene>
<dbReference type="InterPro" id="IPR036013">
    <property type="entry name" value="Band_7/SPFH_dom_sf"/>
</dbReference>
<organism evidence="3 4">
    <name type="scientific">Parasphaerochaeta coccoides (strain ATCC BAA-1237 / DSM 17374 / SPN1)</name>
    <name type="common">Sphaerochaeta coccoides</name>
    <dbReference type="NCBI Taxonomy" id="760011"/>
    <lineage>
        <taxon>Bacteria</taxon>
        <taxon>Pseudomonadati</taxon>
        <taxon>Spirochaetota</taxon>
        <taxon>Spirochaetia</taxon>
        <taxon>Spirochaetales</taxon>
        <taxon>Sphaerochaetaceae</taxon>
        <taxon>Parasphaerochaeta</taxon>
    </lineage>
</organism>
<dbReference type="InterPro" id="IPR025874">
    <property type="entry name" value="DZR"/>
</dbReference>
<dbReference type="KEGG" id="scc:Spico_0874"/>
<evidence type="ECO:0000259" key="1">
    <source>
        <dbReference type="Pfam" id="PF12773"/>
    </source>
</evidence>